<evidence type="ECO:0000256" key="2">
    <source>
        <dbReference type="ARBA" id="ARBA00010291"/>
    </source>
</evidence>
<dbReference type="OMA" id="AKMFFVQ"/>
<evidence type="ECO:0000259" key="8">
    <source>
        <dbReference type="Pfam" id="PF11699"/>
    </source>
</evidence>
<dbReference type="InParanoid" id="A3LXP4"/>
<dbReference type="GO" id="GO:0019237">
    <property type="term" value="F:centromeric DNA binding"/>
    <property type="evidence" value="ECO:0007669"/>
    <property type="project" value="InterPro"/>
</dbReference>
<dbReference type="eggNOG" id="ENOG502S47H">
    <property type="taxonomic scope" value="Eukaryota"/>
</dbReference>
<feature type="region of interest" description="Disordered" evidence="7">
    <location>
        <begin position="1"/>
        <end position="27"/>
    </location>
</feature>
<protein>
    <recommendedName>
        <fullName evidence="6">CENP-C homolog</fullName>
    </recommendedName>
</protein>
<feature type="compositionally biased region" description="Low complexity" evidence="7">
    <location>
        <begin position="155"/>
        <end position="193"/>
    </location>
</feature>
<dbReference type="InterPro" id="IPR025974">
    <property type="entry name" value="Mif2/CENP-C_cupin"/>
</dbReference>
<keyword evidence="4" id="KW-0539">Nucleus</keyword>
<dbReference type="CDD" id="cd06993">
    <property type="entry name" value="cupin_CENP-C_C"/>
    <property type="match status" value="1"/>
</dbReference>
<dbReference type="InterPro" id="IPR028386">
    <property type="entry name" value="CENP-C/Mif2/cnp3"/>
</dbReference>
<dbReference type="FunCoup" id="A3LXP4">
    <property type="interactions" value="112"/>
</dbReference>
<dbReference type="PANTHER" id="PTHR16684">
    <property type="entry name" value="CENTROMERE PROTEIN C"/>
    <property type="match status" value="1"/>
</dbReference>
<proteinExistence type="inferred from homology"/>
<feature type="compositionally biased region" description="Basic and acidic residues" evidence="7">
    <location>
        <begin position="113"/>
        <end position="125"/>
    </location>
</feature>
<dbReference type="GO" id="GO:0005634">
    <property type="term" value="C:nucleus"/>
    <property type="evidence" value="ECO:0007669"/>
    <property type="project" value="UniProtKB-SubCell"/>
</dbReference>
<dbReference type="Pfam" id="PF15624">
    <property type="entry name" value="Mif2_N"/>
    <property type="match status" value="1"/>
</dbReference>
<evidence type="ECO:0000313" key="11">
    <source>
        <dbReference type="Proteomes" id="UP000002258"/>
    </source>
</evidence>
<feature type="non-terminal residue" evidence="10">
    <location>
        <position position="500"/>
    </location>
</feature>
<feature type="compositionally biased region" description="Basic residues" evidence="7">
    <location>
        <begin position="331"/>
        <end position="350"/>
    </location>
</feature>
<evidence type="ECO:0000256" key="6">
    <source>
        <dbReference type="ARBA" id="ARBA00075033"/>
    </source>
</evidence>
<feature type="compositionally biased region" description="Acidic residues" evidence="7">
    <location>
        <begin position="126"/>
        <end position="139"/>
    </location>
</feature>
<name>A3LXP4_PICST</name>
<feature type="domain" description="Mif2/CENP-C cupin" evidence="8">
    <location>
        <begin position="411"/>
        <end position="497"/>
    </location>
</feature>
<dbReference type="GO" id="GO:0051315">
    <property type="term" value="P:attachment of mitotic spindle microtubules to kinetochore"/>
    <property type="evidence" value="ECO:0007669"/>
    <property type="project" value="TreeGrafter"/>
</dbReference>
<evidence type="ECO:0000256" key="5">
    <source>
        <dbReference type="ARBA" id="ARBA00057947"/>
    </source>
</evidence>
<feature type="domain" description="Mif2 N-terminal" evidence="9">
    <location>
        <begin position="4"/>
        <end position="84"/>
    </location>
</feature>
<dbReference type="KEGG" id="pic:PICST_25346"/>
<gene>
    <name evidence="10" type="ORF">PICST_25346</name>
</gene>
<evidence type="ECO:0000256" key="4">
    <source>
        <dbReference type="ARBA" id="ARBA00023242"/>
    </source>
</evidence>
<dbReference type="GO" id="GO:0000776">
    <property type="term" value="C:kinetochore"/>
    <property type="evidence" value="ECO:0007669"/>
    <property type="project" value="InterPro"/>
</dbReference>
<evidence type="ECO:0000313" key="10">
    <source>
        <dbReference type="EMBL" id="ABN67501.2"/>
    </source>
</evidence>
<dbReference type="RefSeq" id="XP_001385530.2">
    <property type="nucleotide sequence ID" value="XM_001385493.1"/>
</dbReference>
<dbReference type="InterPro" id="IPR014710">
    <property type="entry name" value="RmlC-like_jellyroll"/>
</dbReference>
<dbReference type="FunFam" id="2.60.120.10:FF:000033">
    <property type="entry name" value="Centromere protein C 1"/>
    <property type="match status" value="1"/>
</dbReference>
<dbReference type="GeneID" id="4840383"/>
<feature type="compositionally biased region" description="Basic and acidic residues" evidence="7">
    <location>
        <begin position="140"/>
        <end position="154"/>
    </location>
</feature>
<evidence type="ECO:0000256" key="7">
    <source>
        <dbReference type="SAM" id="MobiDB-lite"/>
    </source>
</evidence>
<dbReference type="GO" id="GO:0051455">
    <property type="term" value="P:spindle attachment to meiosis I kinetochore"/>
    <property type="evidence" value="ECO:0007669"/>
    <property type="project" value="TreeGrafter"/>
</dbReference>
<dbReference type="GO" id="GO:0051382">
    <property type="term" value="P:kinetochore assembly"/>
    <property type="evidence" value="ECO:0007669"/>
    <property type="project" value="InterPro"/>
</dbReference>
<dbReference type="Gene3D" id="2.60.120.10">
    <property type="entry name" value="Jelly Rolls"/>
    <property type="match status" value="1"/>
</dbReference>
<dbReference type="InterPro" id="IPR011051">
    <property type="entry name" value="RmlC_Cupin_sf"/>
</dbReference>
<dbReference type="STRING" id="322104.A3LXP4"/>
<dbReference type="SUPFAM" id="SSF51182">
    <property type="entry name" value="RmlC-like cupins"/>
    <property type="match status" value="1"/>
</dbReference>
<sequence length="500" mass="56190">MDLLNLGAQSRKTGIKPRQNLTKDKYDMEDIDEFFADDDELSRIHRRSNTSRSRKSTSAQSSTPKDNFDNVARFLNFTDAEAENFNLSPISSSSKLVPNKDNKKSPLLSPLAVRRDNKEYDRNDISEVDDDLYDYEPDFYDDHNDNGQSFEEHSSLSPVPLSPVLPISGNGKKTSSTPKSKSTSSKLSSALTKRMALGKSSKSSVPKVLEQEESDEGVLEAKSNNESSELLSPPPTNKRSSKEKPAKSTSTISKPSPLPSPPPDGLRRSKRTRVRPVAFWRNEKVRYRRANENSQDPNTTLGSDIKNIPLQEIQEVVHIPEPASNNTLAPSRKRSRSKSRTTPPKFKKATKKEVYDYESDPEISGSEWFKNDTLQLEVFENEKKVRTLVAYTPDGADLRDPPAPQEGDENFKVATLFEHDKDFSASGLLEFDFGGYKQFRNSGEFVYSFHVVKGLIEVTLNNTKFVVTRGCSFQVPDGNSYGFKNIGQDSARLFFVQCKI</sequence>
<feature type="region of interest" description="Disordered" evidence="7">
    <location>
        <begin position="318"/>
        <end position="353"/>
    </location>
</feature>
<evidence type="ECO:0000256" key="3">
    <source>
        <dbReference type="ARBA" id="ARBA00023125"/>
    </source>
</evidence>
<comment type="subcellular location">
    <subcellularLocation>
        <location evidence="1">Nucleus</location>
    </subcellularLocation>
</comment>
<dbReference type="InterPro" id="IPR028929">
    <property type="entry name" value="Mif2_N"/>
</dbReference>
<dbReference type="PANTHER" id="PTHR16684:SF11">
    <property type="entry name" value="CENTROMERE PROTEIN C"/>
    <property type="match status" value="1"/>
</dbReference>
<organism evidence="10 11">
    <name type="scientific">Scheffersomyces stipitis (strain ATCC 58785 / CBS 6054 / NBRC 10063 / NRRL Y-11545)</name>
    <name type="common">Yeast</name>
    <name type="synonym">Pichia stipitis</name>
    <dbReference type="NCBI Taxonomy" id="322104"/>
    <lineage>
        <taxon>Eukaryota</taxon>
        <taxon>Fungi</taxon>
        <taxon>Dikarya</taxon>
        <taxon>Ascomycota</taxon>
        <taxon>Saccharomycotina</taxon>
        <taxon>Pichiomycetes</taxon>
        <taxon>Debaryomycetaceae</taxon>
        <taxon>Scheffersomyces</taxon>
    </lineage>
</organism>
<keyword evidence="11" id="KW-1185">Reference proteome</keyword>
<evidence type="ECO:0000259" key="9">
    <source>
        <dbReference type="Pfam" id="PF15624"/>
    </source>
</evidence>
<dbReference type="AlphaFoldDB" id="A3LXP4"/>
<dbReference type="OrthoDB" id="1939643at2759"/>
<feature type="region of interest" description="Disordered" evidence="7">
    <location>
        <begin position="89"/>
        <end position="277"/>
    </location>
</feature>
<keyword evidence="3" id="KW-0238">DNA-binding</keyword>
<evidence type="ECO:0000256" key="1">
    <source>
        <dbReference type="ARBA" id="ARBA00004123"/>
    </source>
</evidence>
<dbReference type="EMBL" id="CP000500">
    <property type="protein sequence ID" value="ABN67501.2"/>
    <property type="molecule type" value="Genomic_DNA"/>
</dbReference>
<reference evidence="10 11" key="1">
    <citation type="journal article" date="2007" name="Nat. Biotechnol.">
        <title>Genome sequence of the lignocellulose-bioconverting and xylose-fermenting yeast Pichia stipitis.</title>
        <authorList>
            <person name="Jeffries T.W."/>
            <person name="Grigoriev I.V."/>
            <person name="Grimwood J."/>
            <person name="Laplaza J.M."/>
            <person name="Aerts A."/>
            <person name="Salamov A."/>
            <person name="Schmutz J."/>
            <person name="Lindquist E."/>
            <person name="Dehal P."/>
            <person name="Shapiro H."/>
            <person name="Jin Y.S."/>
            <person name="Passoth V."/>
            <person name="Richardson P.M."/>
        </authorList>
    </citation>
    <scope>NUCLEOTIDE SEQUENCE [LARGE SCALE GENOMIC DNA]</scope>
    <source>
        <strain evidence="11">ATCC 58785 / CBS 6054 / NBRC 10063 / NRRL Y-11545</strain>
    </source>
</reference>
<dbReference type="HOGENOM" id="CLU_527842_0_0_1"/>
<dbReference type="Proteomes" id="UP000002258">
    <property type="component" value="Chromosome 6"/>
</dbReference>
<comment type="similarity">
    <text evidence="2">Belongs to the CENP-C/MIF2 family.</text>
</comment>
<dbReference type="Pfam" id="PF11699">
    <property type="entry name" value="CENP-C_C"/>
    <property type="match status" value="1"/>
</dbReference>
<feature type="region of interest" description="Disordered" evidence="7">
    <location>
        <begin position="42"/>
        <end position="68"/>
    </location>
</feature>
<feature type="compositionally biased region" description="Basic residues" evidence="7">
    <location>
        <begin position="44"/>
        <end position="55"/>
    </location>
</feature>
<comment type="function">
    <text evidence="5">Component of the kinetochore, a multiprotein complex that assembles on centromeric DNA and attaches chromosomes to spindle microtubules, mediating chromosome segregation and sister chromatid segregation during meiosis and mitosis. Component of the inner kinetochore constitutive centromere-associated network (CCAN), which serves as a structural platform for outer kinetochore assembly.</text>
</comment>
<accession>A3LXP4</accession>